<dbReference type="Pfam" id="PF00083">
    <property type="entry name" value="Sugar_tr"/>
    <property type="match status" value="1"/>
</dbReference>
<dbReference type="GO" id="GO:0022857">
    <property type="term" value="F:transmembrane transporter activity"/>
    <property type="evidence" value="ECO:0007669"/>
    <property type="project" value="InterPro"/>
</dbReference>
<evidence type="ECO:0000259" key="6">
    <source>
        <dbReference type="PROSITE" id="PS50850"/>
    </source>
</evidence>
<dbReference type="GO" id="GO:0016020">
    <property type="term" value="C:membrane"/>
    <property type="evidence" value="ECO:0007669"/>
    <property type="project" value="UniProtKB-SubCell"/>
</dbReference>
<evidence type="ECO:0000256" key="4">
    <source>
        <dbReference type="ARBA" id="ARBA00023136"/>
    </source>
</evidence>
<feature type="transmembrane region" description="Helical" evidence="5">
    <location>
        <begin position="147"/>
        <end position="165"/>
    </location>
</feature>
<feature type="transmembrane region" description="Helical" evidence="5">
    <location>
        <begin position="412"/>
        <end position="434"/>
    </location>
</feature>
<keyword evidence="8" id="KW-1185">Reference proteome</keyword>
<dbReference type="EMBL" id="LR824026">
    <property type="protein sequence ID" value="CAH0596870.1"/>
    <property type="molecule type" value="Genomic_DNA"/>
</dbReference>
<feature type="transmembrane region" description="Helical" evidence="5">
    <location>
        <begin position="20"/>
        <end position="39"/>
    </location>
</feature>
<feature type="transmembrane region" description="Helical" evidence="5">
    <location>
        <begin position="295"/>
        <end position="313"/>
    </location>
</feature>
<reference evidence="7" key="1">
    <citation type="submission" date="2021-12" db="EMBL/GenBank/DDBJ databases">
        <authorList>
            <person name="King R."/>
        </authorList>
    </citation>
    <scope>NUCLEOTIDE SEQUENCE</scope>
</reference>
<protein>
    <recommendedName>
        <fullName evidence="6">Major facilitator superfamily (MFS) profile domain-containing protein</fullName>
    </recommendedName>
</protein>
<feature type="transmembrane region" description="Helical" evidence="5">
    <location>
        <begin position="87"/>
        <end position="107"/>
    </location>
</feature>
<dbReference type="AlphaFoldDB" id="A0A9P0BUV4"/>
<name>A0A9P0BUV4_CHRIL</name>
<evidence type="ECO:0000256" key="5">
    <source>
        <dbReference type="SAM" id="Phobius"/>
    </source>
</evidence>
<feature type="transmembrane region" description="Helical" evidence="5">
    <location>
        <begin position="351"/>
        <end position="372"/>
    </location>
</feature>
<comment type="subcellular location">
    <subcellularLocation>
        <location evidence="1">Membrane</location>
        <topology evidence="1">Multi-pass membrane protein</topology>
    </subcellularLocation>
</comment>
<dbReference type="SUPFAM" id="SSF103473">
    <property type="entry name" value="MFS general substrate transporter"/>
    <property type="match status" value="1"/>
</dbReference>
<feature type="transmembrane region" description="Helical" evidence="5">
    <location>
        <begin position="384"/>
        <end position="406"/>
    </location>
</feature>
<feature type="transmembrane region" description="Helical" evidence="5">
    <location>
        <begin position="113"/>
        <end position="138"/>
    </location>
</feature>
<accession>A0A9P0BUV4</accession>
<keyword evidence="4 5" id="KW-0472">Membrane</keyword>
<evidence type="ECO:0000256" key="2">
    <source>
        <dbReference type="ARBA" id="ARBA00022692"/>
    </source>
</evidence>
<feature type="domain" description="Major facilitator superfamily (MFS) profile" evidence="6">
    <location>
        <begin position="1"/>
        <end position="438"/>
    </location>
</feature>
<keyword evidence="3 5" id="KW-1133">Transmembrane helix</keyword>
<dbReference type="InterPro" id="IPR036259">
    <property type="entry name" value="MFS_trans_sf"/>
</dbReference>
<proteinExistence type="predicted"/>
<feature type="transmembrane region" description="Helical" evidence="5">
    <location>
        <begin position="171"/>
        <end position="189"/>
    </location>
</feature>
<dbReference type="PANTHER" id="PTHR48021:SF33">
    <property type="entry name" value="AT22075P-RELATED"/>
    <property type="match status" value="1"/>
</dbReference>
<evidence type="ECO:0000256" key="1">
    <source>
        <dbReference type="ARBA" id="ARBA00004141"/>
    </source>
</evidence>
<dbReference type="PROSITE" id="PS50850">
    <property type="entry name" value="MFS"/>
    <property type="match status" value="1"/>
</dbReference>
<gene>
    <name evidence="7" type="ORF">CINC_LOCUS7358</name>
</gene>
<feature type="transmembrane region" description="Helical" evidence="5">
    <location>
        <begin position="258"/>
        <end position="275"/>
    </location>
</feature>
<dbReference type="PANTHER" id="PTHR48021">
    <property type="match status" value="1"/>
</dbReference>
<sequence>MVYTITASGKPESDKSERSVWKQLVLAFLVNIPFFTHGLETTTLTSSSHSGHFISYLDIQWTTTAMVAGAGIAAVIFCFIIDKYGRLTGLFLVNMLQGVSLIPHFLLNNKNVYLIQVILHIMAGISSGGLFTVLPIYVREITSLRQFCLSLMMVMTTTGYLTKMIMIEVRLYVMVGLVFIQFLSMLMMVESPSYLVMVGKYENARRNLSKLTLLSEDDPYISKEISNLKDESDRSKANGKLSVCTIYRNKIWLDSTKIGLVLFTVSVLCGSILFLDQEKTLMQLKVTTDPESTLVLSTLVAGSLFCVICVTMVDIKYMLTIGYVIMTLAIGVLAVYTQADLTVTSLRSVPVIALGILVFGYGILWGLPTIVMVEMFNFEIRATLVGAVYAYSQIIKLIHIHTFQYIEDYMGVYTVFYIFSGINLWGAVYALFVVPNVRNRSVRQIERQVKRPSLPA</sequence>
<evidence type="ECO:0000313" key="7">
    <source>
        <dbReference type="EMBL" id="CAH0596870.1"/>
    </source>
</evidence>
<evidence type="ECO:0000256" key="3">
    <source>
        <dbReference type="ARBA" id="ARBA00022989"/>
    </source>
</evidence>
<feature type="transmembrane region" description="Helical" evidence="5">
    <location>
        <begin position="320"/>
        <end position="339"/>
    </location>
</feature>
<dbReference type="InterPro" id="IPR005828">
    <property type="entry name" value="MFS_sugar_transport-like"/>
</dbReference>
<organism evidence="7 8">
    <name type="scientific">Chrysodeixis includens</name>
    <name type="common">Soybean looper</name>
    <name type="synonym">Pseudoplusia includens</name>
    <dbReference type="NCBI Taxonomy" id="689277"/>
    <lineage>
        <taxon>Eukaryota</taxon>
        <taxon>Metazoa</taxon>
        <taxon>Ecdysozoa</taxon>
        <taxon>Arthropoda</taxon>
        <taxon>Hexapoda</taxon>
        <taxon>Insecta</taxon>
        <taxon>Pterygota</taxon>
        <taxon>Neoptera</taxon>
        <taxon>Endopterygota</taxon>
        <taxon>Lepidoptera</taxon>
        <taxon>Glossata</taxon>
        <taxon>Ditrysia</taxon>
        <taxon>Noctuoidea</taxon>
        <taxon>Noctuidae</taxon>
        <taxon>Plusiinae</taxon>
        <taxon>Chrysodeixis</taxon>
    </lineage>
</organism>
<feature type="transmembrane region" description="Helical" evidence="5">
    <location>
        <begin position="59"/>
        <end position="80"/>
    </location>
</feature>
<dbReference type="Proteomes" id="UP001154114">
    <property type="component" value="Chromosome 23"/>
</dbReference>
<keyword evidence="2 5" id="KW-0812">Transmembrane</keyword>
<evidence type="ECO:0000313" key="8">
    <source>
        <dbReference type="Proteomes" id="UP001154114"/>
    </source>
</evidence>
<dbReference type="OrthoDB" id="5296287at2759"/>
<dbReference type="Gene3D" id="1.20.1250.20">
    <property type="entry name" value="MFS general substrate transporter like domains"/>
    <property type="match status" value="1"/>
</dbReference>
<dbReference type="InterPro" id="IPR020846">
    <property type="entry name" value="MFS_dom"/>
</dbReference>
<dbReference type="InterPro" id="IPR050549">
    <property type="entry name" value="MFS_Trehalose_Transporter"/>
</dbReference>